<evidence type="ECO:0000259" key="1">
    <source>
        <dbReference type="PROSITE" id="PS50075"/>
    </source>
</evidence>
<gene>
    <name evidence="2" type="ORF">CPHO_11135</name>
</gene>
<dbReference type="InterPro" id="IPR009081">
    <property type="entry name" value="PP-bd_ACP"/>
</dbReference>
<organism evidence="2 3">
    <name type="scientific">Corynebacterium phocae</name>
    <dbReference type="NCBI Taxonomy" id="161895"/>
    <lineage>
        <taxon>Bacteria</taxon>
        <taxon>Bacillati</taxon>
        <taxon>Actinomycetota</taxon>
        <taxon>Actinomycetes</taxon>
        <taxon>Mycobacteriales</taxon>
        <taxon>Corynebacteriaceae</taxon>
        <taxon>Corynebacterium</taxon>
    </lineage>
</organism>
<dbReference type="STRING" id="161895.CPHO_11135"/>
<dbReference type="RefSeq" id="WP_075735841.1">
    <property type="nucleotide sequence ID" value="NZ_CP009249.1"/>
</dbReference>
<dbReference type="OrthoDB" id="2455700at2"/>
<name>A0A1L7D5M9_9CORY</name>
<evidence type="ECO:0000313" key="2">
    <source>
        <dbReference type="EMBL" id="APT93351.1"/>
    </source>
</evidence>
<dbReference type="Proteomes" id="UP000185491">
    <property type="component" value="Chromosome"/>
</dbReference>
<feature type="domain" description="Carrier" evidence="1">
    <location>
        <begin position="1"/>
        <end position="77"/>
    </location>
</feature>
<dbReference type="SUPFAM" id="SSF47336">
    <property type="entry name" value="ACP-like"/>
    <property type="match status" value="1"/>
</dbReference>
<protein>
    <recommendedName>
        <fullName evidence="1">Carrier domain-containing protein</fullName>
    </recommendedName>
</protein>
<dbReference type="Pfam" id="PF00550">
    <property type="entry name" value="PP-binding"/>
    <property type="match status" value="1"/>
</dbReference>
<evidence type="ECO:0000313" key="3">
    <source>
        <dbReference type="Proteomes" id="UP000185491"/>
    </source>
</evidence>
<dbReference type="InterPro" id="IPR036736">
    <property type="entry name" value="ACP-like_sf"/>
</dbReference>
<reference evidence="2 3" key="1">
    <citation type="submission" date="2014-08" db="EMBL/GenBank/DDBJ databases">
        <title>Complete genome sequence of Corynebacterium phocae M408/89/1(T)(=DSM 44612(T)), isolated from the common seal (Phoca vitulina).</title>
        <authorList>
            <person name="Ruckert C."/>
            <person name="Albersmeier A."/>
            <person name="Winkler A."/>
            <person name="Kalinowski J."/>
        </authorList>
    </citation>
    <scope>NUCLEOTIDE SEQUENCE [LARGE SCALE GENOMIC DNA]</scope>
    <source>
        <strain evidence="2 3">M408/89/1</strain>
    </source>
</reference>
<dbReference type="AlphaFoldDB" id="A0A1L7D5M9"/>
<accession>A0A1L7D5M9</accession>
<dbReference type="KEGG" id="cpho:CPHO_11135"/>
<proteinExistence type="predicted"/>
<dbReference type="PROSITE" id="PS50075">
    <property type="entry name" value="CARRIER"/>
    <property type="match status" value="1"/>
</dbReference>
<dbReference type="Gene3D" id="1.10.1200.10">
    <property type="entry name" value="ACP-like"/>
    <property type="match status" value="1"/>
</dbReference>
<sequence>MALSEAKIRADLAAAVDNNIGASDLRDEQLLSDLGLDSMKLIMLTEKWRAEGHEVDFNELIAAPTVGDWVSLLTQDA</sequence>
<dbReference type="EMBL" id="CP009249">
    <property type="protein sequence ID" value="APT93351.1"/>
    <property type="molecule type" value="Genomic_DNA"/>
</dbReference>
<keyword evidence="3" id="KW-1185">Reference proteome</keyword>